<keyword evidence="1" id="KW-0808">Transferase</keyword>
<dbReference type="EC" id="2.7.7.19" evidence="1"/>
<evidence type="ECO:0000313" key="2">
    <source>
        <dbReference type="Proteomes" id="UP001140234"/>
    </source>
</evidence>
<accession>A0ACC1K0U7</accession>
<comment type="caution">
    <text evidence="1">The sequence shown here is derived from an EMBL/GenBank/DDBJ whole genome shotgun (WGS) entry which is preliminary data.</text>
</comment>
<organism evidence="1 2">
    <name type="scientific">Coemansia nantahalensis</name>
    <dbReference type="NCBI Taxonomy" id="2789366"/>
    <lineage>
        <taxon>Eukaryota</taxon>
        <taxon>Fungi</taxon>
        <taxon>Fungi incertae sedis</taxon>
        <taxon>Zoopagomycota</taxon>
        <taxon>Kickxellomycotina</taxon>
        <taxon>Kickxellomycetes</taxon>
        <taxon>Kickxellales</taxon>
        <taxon>Kickxellaceae</taxon>
        <taxon>Coemansia</taxon>
    </lineage>
</organism>
<dbReference type="EMBL" id="JANBUJ010000594">
    <property type="protein sequence ID" value="KAJ2771116.1"/>
    <property type="molecule type" value="Genomic_DNA"/>
</dbReference>
<proteinExistence type="predicted"/>
<name>A0ACC1K0U7_9FUNG</name>
<keyword evidence="2" id="KW-1185">Reference proteome</keyword>
<dbReference type="Proteomes" id="UP001140234">
    <property type="component" value="Unassembled WGS sequence"/>
</dbReference>
<keyword evidence="1" id="KW-0548">Nucleotidyltransferase</keyword>
<gene>
    <name evidence="1" type="primary">PAP1</name>
    <name evidence="1" type="ORF">IWQ57_002354</name>
</gene>
<protein>
    <submittedName>
        <fullName evidence="1">Polynucleotide adenylyltransferase</fullName>
        <ecNumber evidence="1">2.7.7.19</ecNumber>
    </submittedName>
</protein>
<evidence type="ECO:0000313" key="1">
    <source>
        <dbReference type="EMBL" id="KAJ2771116.1"/>
    </source>
</evidence>
<sequence>MERPRYLGVTPPVDTTPSSAEEEALADELLATLKAQGQFESDSERRSREVILGKIDKMLKEFVYRAAIKYKRPESVARSYGGKIFTFGSYRLGVHGAGADLDTLCVVPSHVQRSDFFEIMVEMLRERSEVTKLTPVPETHVPVIKMEFSGVDIDMTVAVLQQPVVPEDQDLADNNLLRNMDPVSVRSLNGSRVTDEILRLVPSIPTFRLALRCIKLWAKRRAIYSNSMGFFGGVAWAMLVARICQLYPNKSASIIVTRFFHILLRWNWPTPIQLKTIETGSGNLHVWNPQTSLSDAAHRMPIITPAYPSMCATHTVSHSTKQLIVREISHGVGVADRIMRREATWDAMFEKDDFFRTYKFYLQVNVASTDAEAHNLMHGFLESRLRQYVTRLEHTGMFVLIHPYMNSFDREHPCATDEDEQQVRAGLAPEERPAASNTDSDGAGGEAASSDKDGKTVSLTTFYLGLLLTDRDRGANGKRCIDLSLPTQDFIMLIKDTELWDNDHMTISIRFLRQEQLPDEIFGDGPRDRLRSPDSKGKSKSKKRKRHASAVSGNGQAAAEAGQSPPGEDRAKKARVADAQVPSTSGVAVTGSSGDVPAPAAAEGDGQKQQPAPGAGPAVLPPQVPPPAKTGGIRLKLL</sequence>
<reference evidence="1" key="1">
    <citation type="submission" date="2022-07" db="EMBL/GenBank/DDBJ databases">
        <title>Phylogenomic reconstructions and comparative analyses of Kickxellomycotina fungi.</title>
        <authorList>
            <person name="Reynolds N.K."/>
            <person name="Stajich J.E."/>
            <person name="Barry K."/>
            <person name="Grigoriev I.V."/>
            <person name="Crous P."/>
            <person name="Smith M.E."/>
        </authorList>
    </citation>
    <scope>NUCLEOTIDE SEQUENCE</scope>
    <source>
        <strain evidence="1">CBS 109366</strain>
    </source>
</reference>